<dbReference type="AlphaFoldDB" id="A0A662Z631"/>
<feature type="domain" description="Methyltransferase small" evidence="3">
    <location>
        <begin position="26"/>
        <end position="189"/>
    </location>
</feature>
<dbReference type="RefSeq" id="WP_091475260.1">
    <property type="nucleotide sequence ID" value="NZ_FOIT01000004.1"/>
</dbReference>
<protein>
    <submittedName>
        <fullName evidence="4">16S rRNA m(2)G 1207 methyltransferase</fullName>
    </submittedName>
</protein>
<evidence type="ECO:0000256" key="2">
    <source>
        <dbReference type="ARBA" id="ARBA00022679"/>
    </source>
</evidence>
<keyword evidence="2 4" id="KW-0808">Transferase</keyword>
<dbReference type="SUPFAM" id="SSF53335">
    <property type="entry name" value="S-adenosyl-L-methionine-dependent methyltransferases"/>
    <property type="match status" value="1"/>
</dbReference>
<gene>
    <name evidence="4" type="ORF">SAMN05192557_1448</name>
</gene>
<dbReference type="CDD" id="cd02440">
    <property type="entry name" value="AdoMet_MTases"/>
    <property type="match status" value="1"/>
</dbReference>
<dbReference type="PANTHER" id="PTHR47816:SF4">
    <property type="entry name" value="RIBOSOMAL RNA SMALL SUBUNIT METHYLTRANSFERASE C"/>
    <property type="match status" value="1"/>
</dbReference>
<evidence type="ECO:0000313" key="4">
    <source>
        <dbReference type="EMBL" id="SEW06652.1"/>
    </source>
</evidence>
<organism evidence="4 5">
    <name type="scientific">Aliicoccus persicus</name>
    <dbReference type="NCBI Taxonomy" id="930138"/>
    <lineage>
        <taxon>Bacteria</taxon>
        <taxon>Bacillati</taxon>
        <taxon>Bacillota</taxon>
        <taxon>Bacilli</taxon>
        <taxon>Bacillales</taxon>
        <taxon>Staphylococcaceae</taxon>
        <taxon>Aliicoccus</taxon>
    </lineage>
</organism>
<sequence length="193" mass="21543">MPHYFTNDAHEHEYQTITYDMNNQSYMFTTDAGVFSRSGVDFGTNLLIETILGEQPVAENFIDMGSGYGVISIVLADQLKIRGTAVDVNINALELTNKNDKNNSITTMVRDDFNASKITTDLYVTNPPFRAGKPVVLEIIEDGFNRLNENGLFYMVVQKKQGMPSYKKAIDAKFGNVSVLAKSKGYYILSAKK</sequence>
<proteinExistence type="predicted"/>
<dbReference type="InterPro" id="IPR007848">
    <property type="entry name" value="Small_mtfrase_dom"/>
</dbReference>
<dbReference type="PANTHER" id="PTHR47816">
    <property type="entry name" value="RIBOSOMAL RNA SMALL SUBUNIT METHYLTRANSFERASE C"/>
    <property type="match status" value="1"/>
</dbReference>
<name>A0A662Z631_9STAP</name>
<dbReference type="Pfam" id="PF05175">
    <property type="entry name" value="MTS"/>
    <property type="match status" value="1"/>
</dbReference>
<reference evidence="4 5" key="1">
    <citation type="submission" date="2016-10" db="EMBL/GenBank/DDBJ databases">
        <authorList>
            <person name="Varghese N."/>
            <person name="Submissions S."/>
        </authorList>
    </citation>
    <scope>NUCLEOTIDE SEQUENCE [LARGE SCALE GENOMIC DNA]</scope>
    <source>
        <strain evidence="4 5">IBRC-M10081</strain>
    </source>
</reference>
<dbReference type="InterPro" id="IPR046977">
    <property type="entry name" value="RsmC/RlmG"/>
</dbReference>
<evidence type="ECO:0000313" key="5">
    <source>
        <dbReference type="Proteomes" id="UP000243605"/>
    </source>
</evidence>
<keyword evidence="5" id="KW-1185">Reference proteome</keyword>
<evidence type="ECO:0000256" key="1">
    <source>
        <dbReference type="ARBA" id="ARBA00022603"/>
    </source>
</evidence>
<dbReference type="InterPro" id="IPR029063">
    <property type="entry name" value="SAM-dependent_MTases_sf"/>
</dbReference>
<evidence type="ECO:0000259" key="3">
    <source>
        <dbReference type="Pfam" id="PF05175"/>
    </source>
</evidence>
<dbReference type="Proteomes" id="UP000243605">
    <property type="component" value="Unassembled WGS sequence"/>
</dbReference>
<dbReference type="EMBL" id="FOIT01000004">
    <property type="protein sequence ID" value="SEW06652.1"/>
    <property type="molecule type" value="Genomic_DNA"/>
</dbReference>
<dbReference type="Gene3D" id="3.40.50.150">
    <property type="entry name" value="Vaccinia Virus protein VP39"/>
    <property type="match status" value="1"/>
</dbReference>
<dbReference type="GO" id="GO:0032259">
    <property type="term" value="P:methylation"/>
    <property type="evidence" value="ECO:0007669"/>
    <property type="project" value="UniProtKB-KW"/>
</dbReference>
<keyword evidence="1 4" id="KW-0489">Methyltransferase</keyword>
<dbReference type="GO" id="GO:0008757">
    <property type="term" value="F:S-adenosylmethionine-dependent methyltransferase activity"/>
    <property type="evidence" value="ECO:0007669"/>
    <property type="project" value="InterPro"/>
</dbReference>
<accession>A0A662Z631</accession>
<dbReference type="OrthoDB" id="9764961at2"/>